<dbReference type="PROSITE" id="PS50893">
    <property type="entry name" value="ABC_TRANSPORTER_2"/>
    <property type="match status" value="2"/>
</dbReference>
<dbReference type="EMBL" id="JAKJKU010000002">
    <property type="protein sequence ID" value="MCF6773620.1"/>
    <property type="molecule type" value="Genomic_DNA"/>
</dbReference>
<gene>
    <name evidence="12" type="ORF">L3H44_04240</name>
</gene>
<dbReference type="SMART" id="SM00382">
    <property type="entry name" value="AAA"/>
    <property type="match status" value="2"/>
</dbReference>
<keyword evidence="6" id="KW-0547">Nucleotide-binding</keyword>
<evidence type="ECO:0000256" key="1">
    <source>
        <dbReference type="ARBA" id="ARBA00004202"/>
    </source>
</evidence>
<protein>
    <submittedName>
        <fullName evidence="12">ABC transporter ATP-binding protein</fullName>
    </submittedName>
</protein>
<dbReference type="Gene3D" id="3.40.50.300">
    <property type="entry name" value="P-loop containing nucleotide triphosphate hydrolases"/>
    <property type="match status" value="2"/>
</dbReference>
<evidence type="ECO:0000256" key="5">
    <source>
        <dbReference type="ARBA" id="ARBA00022737"/>
    </source>
</evidence>
<comment type="similarity">
    <text evidence="2">Belongs to the ABC transporter superfamily.</text>
</comment>
<dbReference type="InterPro" id="IPR050095">
    <property type="entry name" value="ECF_ABC_transporter_ATP-bd"/>
</dbReference>
<dbReference type="InterPro" id="IPR003439">
    <property type="entry name" value="ABC_transporter-like_ATP-bd"/>
</dbReference>
<keyword evidence="9" id="KW-0472">Membrane</keyword>
<evidence type="ECO:0000256" key="6">
    <source>
        <dbReference type="ARBA" id="ARBA00022741"/>
    </source>
</evidence>
<dbReference type="InterPro" id="IPR003593">
    <property type="entry name" value="AAA+_ATPase"/>
</dbReference>
<proteinExistence type="inferred from homology"/>
<dbReference type="SUPFAM" id="SSF52540">
    <property type="entry name" value="P-loop containing nucleoside triphosphate hydrolases"/>
    <property type="match status" value="2"/>
</dbReference>
<evidence type="ECO:0000256" key="9">
    <source>
        <dbReference type="ARBA" id="ARBA00023136"/>
    </source>
</evidence>
<dbReference type="CDD" id="cd03225">
    <property type="entry name" value="ABC_cobalt_CbiO_domain1"/>
    <property type="match status" value="1"/>
</dbReference>
<organism evidence="12 13">
    <name type="scientific">Corynebacterium parakroppenstedtii</name>
    <dbReference type="NCBI Taxonomy" id="2828363"/>
    <lineage>
        <taxon>Bacteria</taxon>
        <taxon>Bacillati</taxon>
        <taxon>Actinomycetota</taxon>
        <taxon>Actinomycetes</taxon>
        <taxon>Mycobacteriales</taxon>
        <taxon>Corynebacteriaceae</taxon>
        <taxon>Corynebacterium</taxon>
    </lineage>
</organism>
<name>A0ABS9HLB4_9CORY</name>
<dbReference type="Proteomes" id="UP001200604">
    <property type="component" value="Unassembled WGS sequence"/>
</dbReference>
<evidence type="ECO:0000313" key="13">
    <source>
        <dbReference type="Proteomes" id="UP001200604"/>
    </source>
</evidence>
<evidence type="ECO:0000256" key="4">
    <source>
        <dbReference type="ARBA" id="ARBA00022475"/>
    </source>
</evidence>
<feature type="domain" description="ABC transporter" evidence="11">
    <location>
        <begin position="2"/>
        <end position="242"/>
    </location>
</feature>
<dbReference type="Pfam" id="PF00005">
    <property type="entry name" value="ABC_tran"/>
    <property type="match status" value="2"/>
</dbReference>
<keyword evidence="13" id="KW-1185">Reference proteome</keyword>
<sequence length="492" mass="54607">MIELRQVSMSYDKHAAEPILHDLNLKVAEGELVLLCGESGCGKSSLLRLLNGVAHSFCNASISGDIVLDDRITTYAEPHDLAPYVGSVFQNPKSQFFTLEVASELAFGCENLGIRPEEIRRRINAVGKDFSIAHLLERQLFALSGGQKQKVACGSVATMQPRVLLLDEPSSNLDLEATDELHEIISHWKAQGRTILVAEHRLWYLINIVDRVLVMRDGRIAHEFTGDEFRAMGEEALHELGLRSSKPVPKTTDKRRAIKKTITLENLRFTYPKSVSPALSIKHAEIPQGQIIGVVGRNGAGKSTFVRALTGIEPKAKGAVYMNKGKLSSPRQRLRHSYLVMQDVNHQLFGENIDADVTIGTKKLGAEEQSYLTEILKALDLDDKRDRHPMSLSGGERQRIAIASALLSKREIIVFDEPTSGLDLRRMQKVAQLLDDLARRNKTVLVVTHDFELLAACCDSLLLVDNGKVFSAEACNNAKLKRIEHFIRPGAN</sequence>
<dbReference type="GO" id="GO:0005524">
    <property type="term" value="F:ATP binding"/>
    <property type="evidence" value="ECO:0007669"/>
    <property type="project" value="UniProtKB-KW"/>
</dbReference>
<keyword evidence="5" id="KW-0677">Repeat</keyword>
<dbReference type="InterPro" id="IPR017871">
    <property type="entry name" value="ABC_transporter-like_CS"/>
</dbReference>
<evidence type="ECO:0000256" key="10">
    <source>
        <dbReference type="ARBA" id="ARBA00025157"/>
    </source>
</evidence>
<evidence type="ECO:0000256" key="8">
    <source>
        <dbReference type="ARBA" id="ARBA00022967"/>
    </source>
</evidence>
<evidence type="ECO:0000256" key="7">
    <source>
        <dbReference type="ARBA" id="ARBA00022840"/>
    </source>
</evidence>
<accession>A0ABS9HLB4</accession>
<keyword evidence="3" id="KW-0813">Transport</keyword>
<dbReference type="InterPro" id="IPR027417">
    <property type="entry name" value="P-loop_NTPase"/>
</dbReference>
<evidence type="ECO:0000313" key="12">
    <source>
        <dbReference type="EMBL" id="MCF6773620.1"/>
    </source>
</evidence>
<comment type="function">
    <text evidence="10">Probably part of an ABC transporter complex. Responsible for energy coupling to the transport system.</text>
</comment>
<keyword evidence="8" id="KW-1278">Translocase</keyword>
<dbReference type="PANTHER" id="PTHR43553">
    <property type="entry name" value="HEAVY METAL TRANSPORTER"/>
    <property type="match status" value="1"/>
</dbReference>
<keyword evidence="4" id="KW-1003">Cell membrane</keyword>
<reference evidence="12 13" key="1">
    <citation type="submission" date="2022-01" db="EMBL/GenBank/DDBJ databases">
        <title>Identification and Characterization of Corynebacterium sp.</title>
        <authorList>
            <person name="Luo Q."/>
            <person name="Qu P."/>
            <person name="Chen Q."/>
        </authorList>
    </citation>
    <scope>NUCLEOTIDE SEQUENCE [LARGE SCALE GENOMIC DNA]</scope>
    <source>
        <strain evidence="12 13">MC-12</strain>
    </source>
</reference>
<dbReference type="PANTHER" id="PTHR43553:SF23">
    <property type="entry name" value="ABC TRANSPORTER ATP-BINDING COMPONENT"/>
    <property type="match status" value="1"/>
</dbReference>
<evidence type="ECO:0000259" key="11">
    <source>
        <dbReference type="PROSITE" id="PS50893"/>
    </source>
</evidence>
<evidence type="ECO:0000256" key="3">
    <source>
        <dbReference type="ARBA" id="ARBA00022448"/>
    </source>
</evidence>
<comment type="subcellular location">
    <subcellularLocation>
        <location evidence="1">Cell membrane</location>
        <topology evidence="1">Peripheral membrane protein</topology>
    </subcellularLocation>
</comment>
<feature type="domain" description="ABC transporter" evidence="11">
    <location>
        <begin position="262"/>
        <end position="491"/>
    </location>
</feature>
<evidence type="ECO:0000256" key="2">
    <source>
        <dbReference type="ARBA" id="ARBA00005417"/>
    </source>
</evidence>
<comment type="caution">
    <text evidence="12">The sequence shown here is derived from an EMBL/GenBank/DDBJ whole genome shotgun (WGS) entry which is preliminary data.</text>
</comment>
<dbReference type="RefSeq" id="WP_236881210.1">
    <property type="nucleotide sequence ID" value="NZ_JAKJKU010000002.1"/>
</dbReference>
<dbReference type="PROSITE" id="PS00211">
    <property type="entry name" value="ABC_TRANSPORTER_1"/>
    <property type="match status" value="1"/>
</dbReference>
<dbReference type="InterPro" id="IPR015856">
    <property type="entry name" value="ABC_transpr_CbiO/EcfA_su"/>
</dbReference>
<keyword evidence="7 12" id="KW-0067">ATP-binding</keyword>